<dbReference type="EMBL" id="BLPG01000001">
    <property type="protein sequence ID" value="GFJ87514.1"/>
    <property type="molecule type" value="Genomic_DNA"/>
</dbReference>
<dbReference type="Gene3D" id="3.40.50.10540">
    <property type="entry name" value="Crotonobetainyl-coa:carnitine coa-transferase, domain 1"/>
    <property type="match status" value="1"/>
</dbReference>
<dbReference type="Proteomes" id="UP000482960">
    <property type="component" value="Unassembled WGS sequence"/>
</dbReference>
<dbReference type="RefSeq" id="WP_173074493.1">
    <property type="nucleotide sequence ID" value="NZ_BAABJB010000039.1"/>
</dbReference>
<accession>A0A6V8KUK2</accession>
<dbReference type="InterPro" id="IPR023606">
    <property type="entry name" value="CoA-Trfase_III_dom_1_sf"/>
</dbReference>
<protein>
    <submittedName>
        <fullName evidence="2">CoA transferase</fullName>
    </submittedName>
</protein>
<organism evidence="2 3">
    <name type="scientific">Phytohabitans rumicis</name>
    <dbReference type="NCBI Taxonomy" id="1076125"/>
    <lineage>
        <taxon>Bacteria</taxon>
        <taxon>Bacillati</taxon>
        <taxon>Actinomycetota</taxon>
        <taxon>Actinomycetes</taxon>
        <taxon>Micromonosporales</taxon>
        <taxon>Micromonosporaceae</taxon>
    </lineage>
</organism>
<evidence type="ECO:0000313" key="2">
    <source>
        <dbReference type="EMBL" id="GFJ87514.1"/>
    </source>
</evidence>
<reference evidence="2 3" key="2">
    <citation type="submission" date="2020-03" db="EMBL/GenBank/DDBJ databases">
        <authorList>
            <person name="Ichikawa N."/>
            <person name="Kimura A."/>
            <person name="Kitahashi Y."/>
            <person name="Uohara A."/>
        </authorList>
    </citation>
    <scope>NUCLEOTIDE SEQUENCE [LARGE SCALE GENOMIC DNA]</scope>
    <source>
        <strain evidence="2 3">NBRC 108638</strain>
    </source>
</reference>
<sequence length="398" mass="42472">MDDRPLHGVRVLDLTNVLAGPYCSYQLMLLGAEVIKIEKPGHGDLARRLGPEPALNQAGVGASFLAQNAGKKSVELDLKDPRDRAAFEGLLADADVLLENFRAGVLARTGYGWDVLHHINPRLIYCAISGFGQAGPMSQAPAYDQIIQGLSGMMSITGTPETAPLRVGFPVCDSVGGLVAAMSICAALTGRSRTGTGVHLDVSMLEASLSAMGWAASNYLVSGIPPEPMGDQNATAAPSGTFDAADGPLNIAANRQQQFEVLCRLIGRDDLTTDERFADREARKVNRTALNREINSALRRRPALEWERLLSGAGVPAARILSVPQTVELEQLRQRGFFTDLPFPGDPGRRLRVNGNGVHVNGAPLRPGSPPPLLGEHNIEFDIHDADVAVTTDEVSAP</sequence>
<reference evidence="2 3" key="1">
    <citation type="submission" date="2020-03" db="EMBL/GenBank/DDBJ databases">
        <title>Whole genome shotgun sequence of Phytohabitans rumicis NBRC 108638.</title>
        <authorList>
            <person name="Komaki H."/>
            <person name="Tamura T."/>
        </authorList>
    </citation>
    <scope>NUCLEOTIDE SEQUENCE [LARGE SCALE GENOMIC DNA]</scope>
    <source>
        <strain evidence="2 3">NBRC 108638</strain>
    </source>
</reference>
<dbReference type="InterPro" id="IPR050483">
    <property type="entry name" value="CoA-transferase_III_domain"/>
</dbReference>
<proteinExistence type="predicted"/>
<keyword evidence="1 2" id="KW-0808">Transferase</keyword>
<dbReference type="GO" id="GO:0008410">
    <property type="term" value="F:CoA-transferase activity"/>
    <property type="evidence" value="ECO:0007669"/>
    <property type="project" value="TreeGrafter"/>
</dbReference>
<dbReference type="Gene3D" id="3.30.1540.10">
    <property type="entry name" value="formyl-coa transferase, domain 3"/>
    <property type="match status" value="1"/>
</dbReference>
<dbReference type="PANTHER" id="PTHR48207">
    <property type="entry name" value="SUCCINATE--HYDROXYMETHYLGLUTARATE COA-TRANSFERASE"/>
    <property type="match status" value="1"/>
</dbReference>
<dbReference type="AlphaFoldDB" id="A0A6V8KUK2"/>
<dbReference type="InterPro" id="IPR003673">
    <property type="entry name" value="CoA-Trfase_fam_III"/>
</dbReference>
<keyword evidence="3" id="KW-1185">Reference proteome</keyword>
<gene>
    <name evidence="2" type="ORF">Prum_011560</name>
</gene>
<evidence type="ECO:0000313" key="3">
    <source>
        <dbReference type="Proteomes" id="UP000482960"/>
    </source>
</evidence>
<dbReference type="PANTHER" id="PTHR48207:SF3">
    <property type="entry name" value="SUCCINATE--HYDROXYMETHYLGLUTARATE COA-TRANSFERASE"/>
    <property type="match status" value="1"/>
</dbReference>
<dbReference type="InterPro" id="IPR044855">
    <property type="entry name" value="CoA-Trfase_III_dom3_sf"/>
</dbReference>
<comment type="caution">
    <text evidence="2">The sequence shown here is derived from an EMBL/GenBank/DDBJ whole genome shotgun (WGS) entry which is preliminary data.</text>
</comment>
<name>A0A6V8KUK2_9ACTN</name>
<dbReference type="SUPFAM" id="SSF89796">
    <property type="entry name" value="CoA-transferase family III (CaiB/BaiF)"/>
    <property type="match status" value="1"/>
</dbReference>
<dbReference type="Pfam" id="PF02515">
    <property type="entry name" value="CoA_transf_3"/>
    <property type="match status" value="1"/>
</dbReference>
<evidence type="ECO:0000256" key="1">
    <source>
        <dbReference type="ARBA" id="ARBA00022679"/>
    </source>
</evidence>